<evidence type="ECO:0000313" key="1">
    <source>
        <dbReference type="EMBL" id="KAE8100586.1"/>
    </source>
</evidence>
<protein>
    <submittedName>
        <fullName evidence="1">Uncharacterized protein</fullName>
    </submittedName>
</protein>
<evidence type="ECO:0000313" key="2">
    <source>
        <dbReference type="Proteomes" id="UP000327013"/>
    </source>
</evidence>
<keyword evidence="2" id="KW-1185">Reference proteome</keyword>
<dbReference type="Proteomes" id="UP000327013">
    <property type="component" value="Chromosome 7"/>
</dbReference>
<reference evidence="1 2" key="1">
    <citation type="submission" date="2019-06" db="EMBL/GenBank/DDBJ databases">
        <title>A chromosomal-level reference genome of Carpinus fangiana (Coryloideae, Betulaceae).</title>
        <authorList>
            <person name="Yang X."/>
            <person name="Wang Z."/>
            <person name="Zhang L."/>
            <person name="Hao G."/>
            <person name="Liu J."/>
            <person name="Yang Y."/>
        </authorList>
    </citation>
    <scope>NUCLEOTIDE SEQUENCE [LARGE SCALE GENOMIC DNA]</scope>
    <source>
        <strain evidence="1">Cfa_2016G</strain>
        <tissue evidence="1">Leaf</tissue>
    </source>
</reference>
<accession>A0A5N6RQG0</accession>
<dbReference type="AlphaFoldDB" id="A0A5N6RQG0"/>
<organism evidence="1 2">
    <name type="scientific">Carpinus fangiana</name>
    <dbReference type="NCBI Taxonomy" id="176857"/>
    <lineage>
        <taxon>Eukaryota</taxon>
        <taxon>Viridiplantae</taxon>
        <taxon>Streptophyta</taxon>
        <taxon>Embryophyta</taxon>
        <taxon>Tracheophyta</taxon>
        <taxon>Spermatophyta</taxon>
        <taxon>Magnoliopsida</taxon>
        <taxon>eudicotyledons</taxon>
        <taxon>Gunneridae</taxon>
        <taxon>Pentapetalae</taxon>
        <taxon>rosids</taxon>
        <taxon>fabids</taxon>
        <taxon>Fagales</taxon>
        <taxon>Betulaceae</taxon>
        <taxon>Carpinus</taxon>
    </lineage>
</organism>
<dbReference type="InterPro" id="IPR008480">
    <property type="entry name" value="DUF761_pln"/>
</dbReference>
<name>A0A5N6RQG0_9ROSI</name>
<dbReference type="Pfam" id="PF05553">
    <property type="entry name" value="DUF761"/>
    <property type="match status" value="1"/>
</dbReference>
<dbReference type="OrthoDB" id="2789670at2759"/>
<sequence length="231" mass="25114">MAGNKTFLNTVFPPKSMTVLDTLANIGLLFFLFLSFGKVGVMEGDDEVDAKADDFINRFKQQLKLQRLDSIIRFKDASNRGSGKKGKRLMGKKTGATSLYALARKPLFSSAMLLFSGLSVGMREINGVKKKKRYGGLEEVVIMDVVAWGGHVVSAWSAATCLGLCKPRSPETGARGDGSTLAFGQGALHMRHAVIRNKRMPLGSKHNAEIGLLCAPNWAITYLLTISLTMT</sequence>
<dbReference type="EMBL" id="CM017327">
    <property type="protein sequence ID" value="KAE8100586.1"/>
    <property type="molecule type" value="Genomic_DNA"/>
</dbReference>
<dbReference type="PANTHER" id="PTHR33098:SF53">
    <property type="entry name" value="OS05G0540900 PROTEIN"/>
    <property type="match status" value="1"/>
</dbReference>
<proteinExistence type="predicted"/>
<gene>
    <name evidence="1" type="ORF">FH972_018473</name>
</gene>
<dbReference type="PANTHER" id="PTHR33098">
    <property type="entry name" value="COTTON FIBER (DUF761)"/>
    <property type="match status" value="1"/>
</dbReference>